<dbReference type="SUPFAM" id="SSF53383">
    <property type="entry name" value="PLP-dependent transferases"/>
    <property type="match status" value="1"/>
</dbReference>
<evidence type="ECO:0000256" key="1">
    <source>
        <dbReference type="ARBA" id="ARBA00001933"/>
    </source>
</evidence>
<dbReference type="EMBL" id="LJYG01000083">
    <property type="protein sequence ID" value="KRQ10430.1"/>
    <property type="molecule type" value="Genomic_DNA"/>
</dbReference>
<dbReference type="Gene3D" id="1.20.1340.10">
    <property type="entry name" value="dopa decarboxylase, N-terminal domain"/>
    <property type="match status" value="1"/>
</dbReference>
<dbReference type="CDD" id="cd06450">
    <property type="entry name" value="DOPA_deC_like"/>
    <property type="match status" value="1"/>
</dbReference>
<dbReference type="OrthoDB" id="9803665at2"/>
<feature type="modified residue" description="N6-(pyridoxal phosphate)lysine" evidence="6">
    <location>
        <position position="311"/>
    </location>
</feature>
<comment type="cofactor">
    <cofactor evidence="1 6 7">
        <name>pyridoxal 5'-phosphate</name>
        <dbReference type="ChEBI" id="CHEBI:597326"/>
    </cofactor>
</comment>
<keyword evidence="9" id="KW-1185">Reference proteome</keyword>
<dbReference type="AlphaFoldDB" id="A0A0R3DPT1"/>
<dbReference type="Gene3D" id="3.40.640.10">
    <property type="entry name" value="Type I PLP-dependent aspartate aminotransferase-like (Major domain)"/>
    <property type="match status" value="1"/>
</dbReference>
<accession>A0A0R3DPT1</accession>
<keyword evidence="5 7" id="KW-0456">Lyase</keyword>
<evidence type="ECO:0000313" key="8">
    <source>
        <dbReference type="EMBL" id="KRQ10430.1"/>
    </source>
</evidence>
<gene>
    <name evidence="8" type="ORF">AOQ71_18960</name>
</gene>
<keyword evidence="4 6" id="KW-0663">Pyridoxal phosphate</keyword>
<dbReference type="PANTHER" id="PTHR11999:SF70">
    <property type="entry name" value="MIP05841P"/>
    <property type="match status" value="1"/>
</dbReference>
<dbReference type="STRING" id="989370.AOQ71_18960"/>
<protein>
    <submittedName>
        <fullName evidence="8">Cytochrome D ubiquinol oxidase subunit I</fullName>
    </submittedName>
</protein>
<evidence type="ECO:0000256" key="4">
    <source>
        <dbReference type="ARBA" id="ARBA00022898"/>
    </source>
</evidence>
<proteinExistence type="inferred from homology"/>
<comment type="similarity">
    <text evidence="2 7">Belongs to the group II decarboxylase family.</text>
</comment>
<comment type="caution">
    <text evidence="8">The sequence shown here is derived from an EMBL/GenBank/DDBJ whole genome shotgun (WGS) entry which is preliminary data.</text>
</comment>
<dbReference type="GO" id="GO:0030170">
    <property type="term" value="F:pyridoxal phosphate binding"/>
    <property type="evidence" value="ECO:0007669"/>
    <property type="project" value="InterPro"/>
</dbReference>
<dbReference type="PANTHER" id="PTHR11999">
    <property type="entry name" value="GROUP II PYRIDOXAL-5-PHOSPHATE DECARBOXYLASE"/>
    <property type="match status" value="1"/>
</dbReference>
<sequence length="498" mass="53531">MNEIIRNPKAGATNGSLDPQDWSAFRDLAHRMLDEAIDGIANVRARPVWQPIPNEVRAAIRTDVPREATDLADVYREFSEHVAPYATGNVHPGFMGWVHGGGTAVGMVAEMLAAGLNANLAGRDHMPIEVERQIVEWMRGLFGFPQGASGIFVTGTSVANLMAVLVARTNALGTLARQHGIGSDGALLTAYASKAAHGCISRAMDIAGFGTDALRKIEVDADHRIDVAAMRARIAVDREVGFKPFLVTASAGTVDIGAIDDLRAIAELCREEGIWFHVDGAFGALAILSPELAPLLDGIALADSIALDFHKWGQVPYDAGFLLVRDGERHRQAFAQPAAYLSREARGLAAGTVWPCDLGPDLSRGFRALKTWFTLKTFGTDRLGEVIARSCALARYLETRVLAEPRLELLAPVNLNIVCFRYRAADAVNREIVADVQESGIAAPSSTILHGKFAIRAAIVNHRTAESDIDALVAAVIRFGMQRTGGLIEVEAPPLAAR</sequence>
<evidence type="ECO:0000313" key="9">
    <source>
        <dbReference type="Proteomes" id="UP000051936"/>
    </source>
</evidence>
<dbReference type="GO" id="GO:0019752">
    <property type="term" value="P:carboxylic acid metabolic process"/>
    <property type="evidence" value="ECO:0007669"/>
    <property type="project" value="InterPro"/>
</dbReference>
<dbReference type="PRINTS" id="PR00800">
    <property type="entry name" value="YHDCRBOXLASE"/>
</dbReference>
<dbReference type="Gene3D" id="3.90.1150.10">
    <property type="entry name" value="Aspartate Aminotransferase, domain 1"/>
    <property type="match status" value="1"/>
</dbReference>
<dbReference type="InterPro" id="IPR015422">
    <property type="entry name" value="PyrdxlP-dep_Trfase_small"/>
</dbReference>
<dbReference type="GO" id="GO:0006520">
    <property type="term" value="P:amino acid metabolic process"/>
    <property type="evidence" value="ECO:0007669"/>
    <property type="project" value="InterPro"/>
</dbReference>
<evidence type="ECO:0000256" key="5">
    <source>
        <dbReference type="ARBA" id="ARBA00023239"/>
    </source>
</evidence>
<dbReference type="InterPro" id="IPR021115">
    <property type="entry name" value="Pyridoxal-P_BS"/>
</dbReference>
<dbReference type="InterPro" id="IPR002129">
    <property type="entry name" value="PyrdxlP-dep_de-COase"/>
</dbReference>
<name>A0A0R3DPT1_9BRAD</name>
<dbReference type="GO" id="GO:0016831">
    <property type="term" value="F:carboxy-lyase activity"/>
    <property type="evidence" value="ECO:0007669"/>
    <property type="project" value="UniProtKB-KW"/>
</dbReference>
<dbReference type="Proteomes" id="UP000051936">
    <property type="component" value="Unassembled WGS sequence"/>
</dbReference>
<evidence type="ECO:0000256" key="6">
    <source>
        <dbReference type="PIRSR" id="PIRSR602129-50"/>
    </source>
</evidence>
<dbReference type="Pfam" id="PF00282">
    <property type="entry name" value="Pyridoxal_deC"/>
    <property type="match status" value="1"/>
</dbReference>
<dbReference type="RefSeq" id="WP_057749140.1">
    <property type="nucleotide sequence ID" value="NZ_LJYG01000083.1"/>
</dbReference>
<dbReference type="InterPro" id="IPR015421">
    <property type="entry name" value="PyrdxlP-dep_Trfase_major"/>
</dbReference>
<evidence type="ECO:0000256" key="7">
    <source>
        <dbReference type="RuleBase" id="RU000382"/>
    </source>
</evidence>
<dbReference type="InterPro" id="IPR010977">
    <property type="entry name" value="Aromatic_deC"/>
</dbReference>
<organism evidence="8 9">
    <name type="scientific">Bradyrhizobium manausense</name>
    <dbReference type="NCBI Taxonomy" id="989370"/>
    <lineage>
        <taxon>Bacteria</taxon>
        <taxon>Pseudomonadati</taxon>
        <taxon>Pseudomonadota</taxon>
        <taxon>Alphaproteobacteria</taxon>
        <taxon>Hyphomicrobiales</taxon>
        <taxon>Nitrobacteraceae</taxon>
        <taxon>Bradyrhizobium</taxon>
    </lineage>
</organism>
<dbReference type="InterPro" id="IPR015424">
    <property type="entry name" value="PyrdxlP-dep_Trfase"/>
</dbReference>
<dbReference type="PROSITE" id="PS00392">
    <property type="entry name" value="DDC_GAD_HDC_YDC"/>
    <property type="match status" value="1"/>
</dbReference>
<evidence type="ECO:0000256" key="2">
    <source>
        <dbReference type="ARBA" id="ARBA00009533"/>
    </source>
</evidence>
<keyword evidence="3" id="KW-0210">Decarboxylase</keyword>
<reference evidence="8 9" key="1">
    <citation type="submission" date="2015-09" db="EMBL/GenBank/DDBJ databases">
        <title>Draft Genome Sequence of Bradyrhizobium manausense Strain BR 3351T, a Novel Symbiotic Nitrogen-Fixing Alphaproteobacterium Isolated from Brazilian Amazon Rain Forest.</title>
        <authorList>
            <person name="De Araujo J.L."/>
            <person name="Zilli J.E."/>
        </authorList>
    </citation>
    <scope>NUCLEOTIDE SEQUENCE [LARGE SCALE GENOMIC DNA]</scope>
    <source>
        <strain evidence="8 9">BR3351</strain>
    </source>
</reference>
<evidence type="ECO:0000256" key="3">
    <source>
        <dbReference type="ARBA" id="ARBA00022793"/>
    </source>
</evidence>